<name>A0ACB8TFG5_9AGAM</name>
<evidence type="ECO:0000313" key="1">
    <source>
        <dbReference type="EMBL" id="KAI0067167.1"/>
    </source>
</evidence>
<protein>
    <submittedName>
        <fullName evidence="1">Uncharacterized protein</fullName>
    </submittedName>
</protein>
<comment type="caution">
    <text evidence="1">The sequence shown here is derived from an EMBL/GenBank/DDBJ whole genome shotgun (WGS) entry which is preliminary data.</text>
</comment>
<accession>A0ACB8TFG5</accession>
<proteinExistence type="predicted"/>
<dbReference type="EMBL" id="MU277190">
    <property type="protein sequence ID" value="KAI0067167.1"/>
    <property type="molecule type" value="Genomic_DNA"/>
</dbReference>
<sequence>MVTGWRTIFQNPGGKYMLEHKLGNASDYIVSPGSYFLLTLWEFFGHRHGDSSPA</sequence>
<organism evidence="1 2">
    <name type="scientific">Artomyces pyxidatus</name>
    <dbReference type="NCBI Taxonomy" id="48021"/>
    <lineage>
        <taxon>Eukaryota</taxon>
        <taxon>Fungi</taxon>
        <taxon>Dikarya</taxon>
        <taxon>Basidiomycota</taxon>
        <taxon>Agaricomycotina</taxon>
        <taxon>Agaricomycetes</taxon>
        <taxon>Russulales</taxon>
        <taxon>Auriscalpiaceae</taxon>
        <taxon>Artomyces</taxon>
    </lineage>
</organism>
<evidence type="ECO:0000313" key="2">
    <source>
        <dbReference type="Proteomes" id="UP000814140"/>
    </source>
</evidence>
<gene>
    <name evidence="1" type="ORF">BV25DRAFT_1819457</name>
</gene>
<keyword evidence="2" id="KW-1185">Reference proteome</keyword>
<dbReference type="Proteomes" id="UP000814140">
    <property type="component" value="Unassembled WGS sequence"/>
</dbReference>
<reference evidence="1" key="1">
    <citation type="submission" date="2021-03" db="EMBL/GenBank/DDBJ databases">
        <authorList>
            <consortium name="DOE Joint Genome Institute"/>
            <person name="Ahrendt S."/>
            <person name="Looney B.P."/>
            <person name="Miyauchi S."/>
            <person name="Morin E."/>
            <person name="Drula E."/>
            <person name="Courty P.E."/>
            <person name="Chicoki N."/>
            <person name="Fauchery L."/>
            <person name="Kohler A."/>
            <person name="Kuo A."/>
            <person name="Labutti K."/>
            <person name="Pangilinan J."/>
            <person name="Lipzen A."/>
            <person name="Riley R."/>
            <person name="Andreopoulos W."/>
            <person name="He G."/>
            <person name="Johnson J."/>
            <person name="Barry K.W."/>
            <person name="Grigoriev I.V."/>
            <person name="Nagy L."/>
            <person name="Hibbett D."/>
            <person name="Henrissat B."/>
            <person name="Matheny P.B."/>
            <person name="Labbe J."/>
            <person name="Martin F."/>
        </authorList>
    </citation>
    <scope>NUCLEOTIDE SEQUENCE</scope>
    <source>
        <strain evidence="1">HHB10654</strain>
    </source>
</reference>
<reference evidence="1" key="2">
    <citation type="journal article" date="2022" name="New Phytol.">
        <title>Evolutionary transition to the ectomycorrhizal habit in the genomes of a hyperdiverse lineage of mushroom-forming fungi.</title>
        <authorList>
            <person name="Looney B."/>
            <person name="Miyauchi S."/>
            <person name="Morin E."/>
            <person name="Drula E."/>
            <person name="Courty P.E."/>
            <person name="Kohler A."/>
            <person name="Kuo A."/>
            <person name="LaButti K."/>
            <person name="Pangilinan J."/>
            <person name="Lipzen A."/>
            <person name="Riley R."/>
            <person name="Andreopoulos W."/>
            <person name="He G."/>
            <person name="Johnson J."/>
            <person name="Nolan M."/>
            <person name="Tritt A."/>
            <person name="Barry K.W."/>
            <person name="Grigoriev I.V."/>
            <person name="Nagy L.G."/>
            <person name="Hibbett D."/>
            <person name="Henrissat B."/>
            <person name="Matheny P.B."/>
            <person name="Labbe J."/>
            <person name="Martin F.M."/>
        </authorList>
    </citation>
    <scope>NUCLEOTIDE SEQUENCE</scope>
    <source>
        <strain evidence="1">HHB10654</strain>
    </source>
</reference>